<keyword evidence="2 7" id="KW-0812">Transmembrane</keyword>
<feature type="transmembrane region" description="Helical" evidence="7">
    <location>
        <begin position="295"/>
        <end position="314"/>
    </location>
</feature>
<dbReference type="PANTHER" id="PTHR43394">
    <property type="entry name" value="ATP-DEPENDENT PERMEASE MDL1, MITOCHONDRIAL"/>
    <property type="match status" value="1"/>
</dbReference>
<proteinExistence type="predicted"/>
<feature type="transmembrane region" description="Helical" evidence="7">
    <location>
        <begin position="158"/>
        <end position="176"/>
    </location>
</feature>
<comment type="caution">
    <text evidence="10">The sequence shown here is derived from an EMBL/GenBank/DDBJ whole genome shotgun (WGS) entry which is preliminary data.</text>
</comment>
<dbReference type="EMBL" id="JAQPOK010000039">
    <property type="protein sequence ID" value="MDJ1178241.1"/>
    <property type="molecule type" value="Genomic_DNA"/>
</dbReference>
<evidence type="ECO:0000259" key="8">
    <source>
        <dbReference type="PROSITE" id="PS50893"/>
    </source>
</evidence>
<keyword evidence="3" id="KW-0547">Nucleotide-binding</keyword>
<reference evidence="10 11" key="1">
    <citation type="submission" date="2023-01" db="EMBL/GenBank/DDBJ databases">
        <title>Novel diversity within Roseofilum (Cyanobacteria; Desertifilaceae) from marine benthic mats with descriptions of four novel species.</title>
        <authorList>
            <person name="Wang Y."/>
            <person name="Berthold D.E."/>
            <person name="Hu J."/>
            <person name="Lefler F.W."/>
            <person name="Laughinghouse H.D. IV."/>
        </authorList>
    </citation>
    <scope>NUCLEOTIDE SEQUENCE [LARGE SCALE GENOMIC DNA]</scope>
    <source>
        <strain evidence="10 11">BLCC-M91</strain>
    </source>
</reference>
<organism evidence="10 11">
    <name type="scientific">Roseofilum halophilum BLCC-M91</name>
    <dbReference type="NCBI Taxonomy" id="3022259"/>
    <lineage>
        <taxon>Bacteria</taxon>
        <taxon>Bacillati</taxon>
        <taxon>Cyanobacteriota</taxon>
        <taxon>Cyanophyceae</taxon>
        <taxon>Desertifilales</taxon>
        <taxon>Desertifilaceae</taxon>
        <taxon>Roseofilum</taxon>
        <taxon>Roseofilum halophilum</taxon>
    </lineage>
</organism>
<comment type="subcellular location">
    <subcellularLocation>
        <location evidence="1">Cell membrane</location>
        <topology evidence="1">Multi-pass membrane protein</topology>
    </subcellularLocation>
</comment>
<dbReference type="GO" id="GO:0005524">
    <property type="term" value="F:ATP binding"/>
    <property type="evidence" value="ECO:0007669"/>
    <property type="project" value="UniProtKB-KW"/>
</dbReference>
<dbReference type="Gene3D" id="3.40.50.300">
    <property type="entry name" value="P-loop containing nucleotide triphosphate hydrolases"/>
    <property type="match status" value="1"/>
</dbReference>
<dbReference type="Gene3D" id="1.20.1560.10">
    <property type="entry name" value="ABC transporter type 1, transmembrane domain"/>
    <property type="match status" value="1"/>
</dbReference>
<dbReference type="SUPFAM" id="SSF90123">
    <property type="entry name" value="ABC transporter transmembrane region"/>
    <property type="match status" value="1"/>
</dbReference>
<dbReference type="PANTHER" id="PTHR43394:SF1">
    <property type="entry name" value="ATP-BINDING CASSETTE SUB-FAMILY B MEMBER 10, MITOCHONDRIAL"/>
    <property type="match status" value="1"/>
</dbReference>
<dbReference type="RefSeq" id="WP_283761564.1">
    <property type="nucleotide sequence ID" value="NZ_JAQPOK010000039.1"/>
</dbReference>
<evidence type="ECO:0000256" key="3">
    <source>
        <dbReference type="ARBA" id="ARBA00022741"/>
    </source>
</evidence>
<dbReference type="CDD" id="cd07346">
    <property type="entry name" value="ABC_6TM_exporters"/>
    <property type="match status" value="1"/>
</dbReference>
<keyword evidence="4 10" id="KW-0067">ATP-binding</keyword>
<dbReference type="PROSITE" id="PS50929">
    <property type="entry name" value="ABC_TM1F"/>
    <property type="match status" value="1"/>
</dbReference>
<dbReference type="Pfam" id="PF00005">
    <property type="entry name" value="ABC_tran"/>
    <property type="match status" value="1"/>
</dbReference>
<dbReference type="PROSITE" id="PS50893">
    <property type="entry name" value="ABC_TRANSPORTER_2"/>
    <property type="match status" value="1"/>
</dbReference>
<dbReference type="InterPro" id="IPR011527">
    <property type="entry name" value="ABC1_TM_dom"/>
</dbReference>
<gene>
    <name evidence="10" type="ORF">PJF56_05140</name>
</gene>
<keyword evidence="5 7" id="KW-1133">Transmembrane helix</keyword>
<dbReference type="SMART" id="SM00382">
    <property type="entry name" value="AAA"/>
    <property type="match status" value="1"/>
</dbReference>
<feature type="domain" description="ABC transmembrane type-1" evidence="9">
    <location>
        <begin position="64"/>
        <end position="326"/>
    </location>
</feature>
<dbReference type="InterPro" id="IPR017871">
    <property type="entry name" value="ABC_transporter-like_CS"/>
</dbReference>
<evidence type="ECO:0000256" key="4">
    <source>
        <dbReference type="ARBA" id="ARBA00022840"/>
    </source>
</evidence>
<dbReference type="InterPro" id="IPR003439">
    <property type="entry name" value="ABC_transporter-like_ATP-bd"/>
</dbReference>
<feature type="domain" description="ABC transporter" evidence="8">
    <location>
        <begin position="360"/>
        <end position="595"/>
    </location>
</feature>
<dbReference type="Proteomes" id="UP001231370">
    <property type="component" value="Unassembled WGS sequence"/>
</dbReference>
<dbReference type="SUPFAM" id="SSF52540">
    <property type="entry name" value="P-loop containing nucleoside triphosphate hydrolases"/>
    <property type="match status" value="1"/>
</dbReference>
<name>A0ABT7BGE5_9CYAN</name>
<dbReference type="Pfam" id="PF00664">
    <property type="entry name" value="ABC_membrane"/>
    <property type="match status" value="1"/>
</dbReference>
<dbReference type="InterPro" id="IPR036640">
    <property type="entry name" value="ABC1_TM_sf"/>
</dbReference>
<evidence type="ECO:0000256" key="6">
    <source>
        <dbReference type="ARBA" id="ARBA00023136"/>
    </source>
</evidence>
<keyword evidence="11" id="KW-1185">Reference proteome</keyword>
<evidence type="ECO:0000256" key="7">
    <source>
        <dbReference type="SAM" id="Phobius"/>
    </source>
</evidence>
<dbReference type="InterPro" id="IPR003593">
    <property type="entry name" value="AAA+_ATPase"/>
</dbReference>
<feature type="transmembrane region" description="Helical" evidence="7">
    <location>
        <begin position="182"/>
        <end position="201"/>
    </location>
</feature>
<feature type="transmembrane region" description="Helical" evidence="7">
    <location>
        <begin position="80"/>
        <end position="108"/>
    </location>
</feature>
<accession>A0ABT7BGE5</accession>
<protein>
    <submittedName>
        <fullName evidence="10">ABC transporter ATP-binding protein</fullName>
    </submittedName>
</protein>
<dbReference type="PROSITE" id="PS00211">
    <property type="entry name" value="ABC_TRANSPORTER_1"/>
    <property type="match status" value="1"/>
</dbReference>
<evidence type="ECO:0000256" key="1">
    <source>
        <dbReference type="ARBA" id="ARBA00004651"/>
    </source>
</evidence>
<evidence type="ECO:0000256" key="5">
    <source>
        <dbReference type="ARBA" id="ARBA00022989"/>
    </source>
</evidence>
<feature type="transmembrane region" description="Helical" evidence="7">
    <location>
        <begin position="20"/>
        <end position="48"/>
    </location>
</feature>
<keyword evidence="6 7" id="KW-0472">Membrane</keyword>
<dbReference type="InterPro" id="IPR039421">
    <property type="entry name" value="Type_1_exporter"/>
</dbReference>
<evidence type="ECO:0000313" key="11">
    <source>
        <dbReference type="Proteomes" id="UP001231370"/>
    </source>
</evidence>
<evidence type="ECO:0000256" key="2">
    <source>
        <dbReference type="ARBA" id="ARBA00022692"/>
    </source>
</evidence>
<evidence type="ECO:0000313" key="10">
    <source>
        <dbReference type="EMBL" id="MDJ1178241.1"/>
    </source>
</evidence>
<dbReference type="InterPro" id="IPR027417">
    <property type="entry name" value="P-loop_NTPase"/>
</dbReference>
<sequence length="674" mass="75627">MRAKISSRDFVFYYLKKYPLPLIANIVLGFSGAIFNGVNTALIIPVVLQIVGQEVKLRGAPPALQFIFSPFEGIPEQYRLGVMLVAIILTIVLKEGVNYLRAIVAAAFKRRITNSMKIDIMSTLLETDIDFYSKNKLGDITKRLGGDTGQTTTAVNSYIDLTIHLITSFVFLFFLISLSWQLTIISTLLIILVAVVNQGVIKRSKRLGREVSNRQKTYSIKVLEVLGGVRLVKSVGNEQKEFGLIKNMMLELENFNFLAQSNSALIKPLSEITNILTVISILLVGRTFFSSQLESLSAILLTYLFILFRMMPVVNQINNVRNTLAKASASVDFAYDIWRRDNKPIMTQGIVPFNGFKDKIHFKGISFAYPGHSNLVIKSADLVLPRGKSLALVGSSGAGKSTFADLLPRFYDPTEGSILIDGRDIREFELRSLRRSMGIVSQTTFMFNDTVRNNIIYARPDATEDEMITAAKQANAYDFIMQLPRQWETEVGDRGVMLSGGQRQRLAIARALLQDPDILILDEATSALDTVSERIVQEAIDHLSRDRTTLVIAHRLSTIQNADQIAVLDKGEVIEIGTHQELLEKQGLYHRLHSMQFAETEEAESTGQTRVDYETLSKASYEARTQLNSMIGSLRLLADEIVDTPEEQLELTEEAYRSAITLLRTFEIFENKLR</sequence>
<evidence type="ECO:0000259" key="9">
    <source>
        <dbReference type="PROSITE" id="PS50929"/>
    </source>
</evidence>